<comment type="caution">
    <text evidence="1">The sequence shown here is derived from an EMBL/GenBank/DDBJ whole genome shotgun (WGS) entry which is preliminary data.</text>
</comment>
<reference evidence="1" key="1">
    <citation type="submission" date="2020-08" db="EMBL/GenBank/DDBJ databases">
        <title>Multicomponent nature underlies the extraordinary mechanical properties of spider dragline silk.</title>
        <authorList>
            <person name="Kono N."/>
            <person name="Nakamura H."/>
            <person name="Mori M."/>
            <person name="Yoshida Y."/>
            <person name="Ohtoshi R."/>
            <person name="Malay A.D."/>
            <person name="Moran D.A.P."/>
            <person name="Tomita M."/>
            <person name="Numata K."/>
            <person name="Arakawa K."/>
        </authorList>
    </citation>
    <scope>NUCLEOTIDE SEQUENCE</scope>
</reference>
<protein>
    <submittedName>
        <fullName evidence="1">Uncharacterized protein</fullName>
    </submittedName>
</protein>
<accession>A0A8X6R3X7</accession>
<gene>
    <name evidence="1" type="ORF">TNCV_2465731</name>
</gene>
<proteinExistence type="predicted"/>
<sequence length="88" mass="10006">MGHMFLIGDRSGEQAGGEAIKSDWKRTLEHYMPRVVEHYFVGIWVMVSAECMEGLRAPTPQRCSAGFSVYQKCVLERCGSEIQYHPKP</sequence>
<evidence type="ECO:0000313" key="1">
    <source>
        <dbReference type="EMBL" id="GFX87680.1"/>
    </source>
</evidence>
<keyword evidence="2" id="KW-1185">Reference proteome</keyword>
<dbReference type="AlphaFoldDB" id="A0A8X6R3X7"/>
<dbReference type="EMBL" id="BMAU01021036">
    <property type="protein sequence ID" value="GFX87680.1"/>
    <property type="molecule type" value="Genomic_DNA"/>
</dbReference>
<organism evidence="1 2">
    <name type="scientific">Trichonephila clavipes</name>
    <name type="common">Golden silk orbweaver</name>
    <name type="synonym">Nephila clavipes</name>
    <dbReference type="NCBI Taxonomy" id="2585209"/>
    <lineage>
        <taxon>Eukaryota</taxon>
        <taxon>Metazoa</taxon>
        <taxon>Ecdysozoa</taxon>
        <taxon>Arthropoda</taxon>
        <taxon>Chelicerata</taxon>
        <taxon>Arachnida</taxon>
        <taxon>Araneae</taxon>
        <taxon>Araneomorphae</taxon>
        <taxon>Entelegynae</taxon>
        <taxon>Araneoidea</taxon>
        <taxon>Nephilidae</taxon>
        <taxon>Trichonephila</taxon>
    </lineage>
</organism>
<evidence type="ECO:0000313" key="2">
    <source>
        <dbReference type="Proteomes" id="UP000887159"/>
    </source>
</evidence>
<name>A0A8X6R3X7_TRICX</name>
<dbReference type="Proteomes" id="UP000887159">
    <property type="component" value="Unassembled WGS sequence"/>
</dbReference>